<evidence type="ECO:0000256" key="4">
    <source>
        <dbReference type="PIRSR" id="PIRSR000077-1"/>
    </source>
</evidence>
<dbReference type="CDD" id="cd02947">
    <property type="entry name" value="TRX_family"/>
    <property type="match status" value="1"/>
</dbReference>
<feature type="disulfide bond" description="Redox-active" evidence="5">
    <location>
        <begin position="39"/>
        <end position="42"/>
    </location>
</feature>
<evidence type="ECO:0000313" key="7">
    <source>
        <dbReference type="EMBL" id="OHT11822.1"/>
    </source>
</evidence>
<dbReference type="RefSeq" id="XP_068364958.1">
    <property type="nucleotide sequence ID" value="XM_068500287.1"/>
</dbReference>
<dbReference type="SUPFAM" id="SSF52833">
    <property type="entry name" value="Thioredoxin-like"/>
    <property type="match status" value="1"/>
</dbReference>
<dbReference type="InterPro" id="IPR036249">
    <property type="entry name" value="Thioredoxin-like_sf"/>
</dbReference>
<dbReference type="Pfam" id="PF00085">
    <property type="entry name" value="Thioredoxin"/>
    <property type="match status" value="1"/>
</dbReference>
<dbReference type="InterPro" id="IPR013766">
    <property type="entry name" value="Thioredoxin_domain"/>
</dbReference>
<dbReference type="GO" id="GO:0045454">
    <property type="term" value="P:cell redox homeostasis"/>
    <property type="evidence" value="ECO:0007669"/>
    <property type="project" value="TreeGrafter"/>
</dbReference>
<comment type="caution">
    <text evidence="7">The sequence shown here is derived from an EMBL/GenBank/DDBJ whole genome shotgun (WGS) entry which is preliminary data.</text>
</comment>
<feature type="site" description="Contributes to redox potential value" evidence="4">
    <location>
        <position position="41"/>
    </location>
</feature>
<dbReference type="AlphaFoldDB" id="A0A1J4KQ51"/>
<evidence type="ECO:0000313" key="8">
    <source>
        <dbReference type="Proteomes" id="UP000179807"/>
    </source>
</evidence>
<dbReference type="VEuPathDB" id="TrichDB:TRFO_18613"/>
<dbReference type="PANTHER" id="PTHR43601">
    <property type="entry name" value="THIOREDOXIN, MITOCHONDRIAL"/>
    <property type="match status" value="1"/>
</dbReference>
<dbReference type="PROSITE" id="PS51352">
    <property type="entry name" value="THIOREDOXIN_2"/>
    <property type="match status" value="1"/>
</dbReference>
<feature type="domain" description="Thioredoxin" evidence="6">
    <location>
        <begin position="1"/>
        <end position="116"/>
    </location>
</feature>
<dbReference type="Gene3D" id="3.40.30.10">
    <property type="entry name" value="Glutaredoxin"/>
    <property type="match status" value="1"/>
</dbReference>
<reference evidence="7" key="1">
    <citation type="submission" date="2016-10" db="EMBL/GenBank/DDBJ databases">
        <authorList>
            <person name="Benchimol M."/>
            <person name="Almeida L.G."/>
            <person name="Vasconcelos A.T."/>
            <person name="Perreira-Neves A."/>
            <person name="Rosa I.A."/>
            <person name="Tasca T."/>
            <person name="Bogo M.R."/>
            <person name="de Souza W."/>
        </authorList>
    </citation>
    <scope>NUCLEOTIDE SEQUENCE [LARGE SCALE GENOMIC DNA]</scope>
    <source>
        <strain evidence="7">K</strain>
    </source>
</reference>
<organism evidence="7 8">
    <name type="scientific">Tritrichomonas foetus</name>
    <dbReference type="NCBI Taxonomy" id="1144522"/>
    <lineage>
        <taxon>Eukaryota</taxon>
        <taxon>Metamonada</taxon>
        <taxon>Parabasalia</taxon>
        <taxon>Tritrichomonadida</taxon>
        <taxon>Tritrichomonadidae</taxon>
        <taxon>Tritrichomonas</taxon>
    </lineage>
</organism>
<dbReference type="OrthoDB" id="2121326at2759"/>
<name>A0A1J4KQ51_9EUKA</name>
<comment type="similarity">
    <text evidence="1 3">Belongs to the thioredoxin family.</text>
</comment>
<dbReference type="EMBL" id="MLAK01000578">
    <property type="protein sequence ID" value="OHT11822.1"/>
    <property type="molecule type" value="Genomic_DNA"/>
</dbReference>
<sequence length="116" mass="12603">MSHPENVLVLPANTQPAAFKDLVQAEAGLVLVDFFATWCPPCQRLVAEIPNLAGEYPKVKFIKVNVEENEAVASQFNVSSIPHVSFLKAGDGQPQVLETIVGFNLAKIKQTLQSLS</sequence>
<keyword evidence="8" id="KW-1185">Reference proteome</keyword>
<gene>
    <name evidence="7" type="primary">trxA</name>
    <name evidence="7" type="ORF">TRFO_18613</name>
</gene>
<feature type="site" description="Contributes to redox potential value" evidence="4">
    <location>
        <position position="40"/>
    </location>
</feature>
<dbReference type="PANTHER" id="PTHR43601:SF3">
    <property type="entry name" value="THIOREDOXIN, MITOCHONDRIAL"/>
    <property type="match status" value="1"/>
</dbReference>
<dbReference type="InterPro" id="IPR005746">
    <property type="entry name" value="Thioredoxin"/>
</dbReference>
<evidence type="ECO:0000256" key="2">
    <source>
        <dbReference type="ARBA" id="ARBA00023157"/>
    </source>
</evidence>
<proteinExistence type="inferred from homology"/>
<evidence type="ECO:0000259" key="6">
    <source>
        <dbReference type="PROSITE" id="PS51352"/>
    </source>
</evidence>
<evidence type="ECO:0000256" key="5">
    <source>
        <dbReference type="PIRSR" id="PIRSR000077-4"/>
    </source>
</evidence>
<dbReference type="Proteomes" id="UP000179807">
    <property type="component" value="Unassembled WGS sequence"/>
</dbReference>
<evidence type="ECO:0000256" key="1">
    <source>
        <dbReference type="ARBA" id="ARBA00008987"/>
    </source>
</evidence>
<feature type="active site" description="Nucleophile" evidence="4">
    <location>
        <position position="39"/>
    </location>
</feature>
<dbReference type="GeneID" id="94834991"/>
<dbReference type="InterPro" id="IPR017937">
    <property type="entry name" value="Thioredoxin_CS"/>
</dbReference>
<dbReference type="PIRSF" id="PIRSF000077">
    <property type="entry name" value="Thioredoxin"/>
    <property type="match status" value="1"/>
</dbReference>
<keyword evidence="2 5" id="KW-1015">Disulfide bond</keyword>
<dbReference type="PROSITE" id="PS00194">
    <property type="entry name" value="THIOREDOXIN_1"/>
    <property type="match status" value="1"/>
</dbReference>
<protein>
    <recommendedName>
        <fullName evidence="3">Thioredoxin</fullName>
    </recommendedName>
</protein>
<feature type="active site" description="Nucleophile" evidence="4">
    <location>
        <position position="42"/>
    </location>
</feature>
<keyword evidence="5" id="KW-0676">Redox-active center</keyword>
<evidence type="ECO:0000256" key="3">
    <source>
        <dbReference type="PIRNR" id="PIRNR000077"/>
    </source>
</evidence>
<accession>A0A1J4KQ51</accession>
<feature type="site" description="Deprotonates C-terminal active site Cys" evidence="4">
    <location>
        <position position="33"/>
    </location>
</feature>
<dbReference type="GO" id="GO:0015035">
    <property type="term" value="F:protein-disulfide reductase activity"/>
    <property type="evidence" value="ECO:0007669"/>
    <property type="project" value="InterPro"/>
</dbReference>